<dbReference type="Gene3D" id="3.30.110.40">
    <property type="entry name" value="TusA-like domain"/>
    <property type="match status" value="1"/>
</dbReference>
<dbReference type="EMBL" id="BAAAMN010000005">
    <property type="protein sequence ID" value="GAA2026122.1"/>
    <property type="molecule type" value="Genomic_DNA"/>
</dbReference>
<evidence type="ECO:0000313" key="2">
    <source>
        <dbReference type="EMBL" id="GAA2026122.1"/>
    </source>
</evidence>
<dbReference type="Pfam" id="PF01206">
    <property type="entry name" value="TusA"/>
    <property type="match status" value="1"/>
</dbReference>
<evidence type="ECO:0000259" key="1">
    <source>
        <dbReference type="Pfam" id="PF01206"/>
    </source>
</evidence>
<name>A0ABP5FG69_9MICC</name>
<sequence length="76" mass="8525">MRPEADIAWDAGDMGCGELVVKLKLKLRDEAQPGFVIRLTATDPGAPHDIPAWCRLTHNTLLFHEHPDYFIQAKGE</sequence>
<organism evidence="2 3">
    <name type="scientific">Yaniella flava</name>
    <dbReference type="NCBI Taxonomy" id="287930"/>
    <lineage>
        <taxon>Bacteria</taxon>
        <taxon>Bacillati</taxon>
        <taxon>Actinomycetota</taxon>
        <taxon>Actinomycetes</taxon>
        <taxon>Micrococcales</taxon>
        <taxon>Micrococcaceae</taxon>
        <taxon>Yaniella</taxon>
    </lineage>
</organism>
<protein>
    <recommendedName>
        <fullName evidence="1">UPF0033 domain-containing protein</fullName>
    </recommendedName>
</protein>
<dbReference type="InterPro" id="IPR036868">
    <property type="entry name" value="TusA-like_sf"/>
</dbReference>
<comment type="caution">
    <text evidence="2">The sequence shown here is derived from an EMBL/GenBank/DDBJ whole genome shotgun (WGS) entry which is preliminary data.</text>
</comment>
<dbReference type="InterPro" id="IPR001455">
    <property type="entry name" value="TusA-like"/>
</dbReference>
<proteinExistence type="predicted"/>
<keyword evidence="3" id="KW-1185">Reference proteome</keyword>
<feature type="domain" description="UPF0033" evidence="1">
    <location>
        <begin position="10"/>
        <end position="65"/>
    </location>
</feature>
<dbReference type="SUPFAM" id="SSF64307">
    <property type="entry name" value="SirA-like"/>
    <property type="match status" value="1"/>
</dbReference>
<reference evidence="3" key="1">
    <citation type="journal article" date="2019" name="Int. J. Syst. Evol. Microbiol.">
        <title>The Global Catalogue of Microorganisms (GCM) 10K type strain sequencing project: providing services to taxonomists for standard genome sequencing and annotation.</title>
        <authorList>
            <consortium name="The Broad Institute Genomics Platform"/>
            <consortium name="The Broad Institute Genome Sequencing Center for Infectious Disease"/>
            <person name="Wu L."/>
            <person name="Ma J."/>
        </authorList>
    </citation>
    <scope>NUCLEOTIDE SEQUENCE [LARGE SCALE GENOMIC DNA]</scope>
    <source>
        <strain evidence="3">JCM 13595</strain>
    </source>
</reference>
<dbReference type="Proteomes" id="UP001501461">
    <property type="component" value="Unassembled WGS sequence"/>
</dbReference>
<gene>
    <name evidence="2" type="ORF">GCM10009720_02220</name>
</gene>
<accession>A0ABP5FG69</accession>
<evidence type="ECO:0000313" key="3">
    <source>
        <dbReference type="Proteomes" id="UP001501461"/>
    </source>
</evidence>
<dbReference type="RefSeq" id="WP_343955755.1">
    <property type="nucleotide sequence ID" value="NZ_BAAAMN010000005.1"/>
</dbReference>